<evidence type="ECO:0000259" key="1">
    <source>
        <dbReference type="Pfam" id="PF02752"/>
    </source>
</evidence>
<dbReference type="EMBL" id="HBGJ01000309">
    <property type="protein sequence ID" value="CAD9241894.1"/>
    <property type="molecule type" value="Transcribed_RNA"/>
</dbReference>
<protein>
    <recommendedName>
        <fullName evidence="1">Arrestin C-terminal-like domain-containing protein</fullName>
    </recommendedName>
</protein>
<name>A0A6U4CEC0_9STRA</name>
<feature type="domain" description="Arrestin C-terminal-like" evidence="1">
    <location>
        <begin position="3"/>
        <end position="137"/>
    </location>
</feature>
<dbReference type="InterPro" id="IPR014752">
    <property type="entry name" value="Arrestin-like_C"/>
</dbReference>
<sequence length="171" mass="19108">MGISMTMDRSSFAPGEKLLFEALVTNPTDVPVVFKLTLVQYLKKQVTTRWQNESLVFKKRDSFLWLRVGPGQTASAGTWDNVRVPHAQPSFFGAPGAASTAHEPLQWSYVIEATLRAPGPLGSQVQLTFPVLISACPPYAEYTFLNRDERPKWLPQKVTLSQTRTLTLNLT</sequence>
<accession>A0A6U4CEC0</accession>
<dbReference type="AlphaFoldDB" id="A0A6U4CEC0"/>
<proteinExistence type="predicted"/>
<dbReference type="Gene3D" id="2.60.40.640">
    <property type="match status" value="1"/>
</dbReference>
<reference evidence="3" key="1">
    <citation type="submission" date="2021-01" db="EMBL/GenBank/DDBJ databases">
        <authorList>
            <person name="Corre E."/>
            <person name="Pelletier E."/>
            <person name="Niang G."/>
            <person name="Scheremetjew M."/>
            <person name="Finn R."/>
            <person name="Kale V."/>
            <person name="Holt S."/>
            <person name="Cochrane G."/>
            <person name="Meng A."/>
            <person name="Brown T."/>
            <person name="Cohen L."/>
        </authorList>
    </citation>
    <scope>NUCLEOTIDE SEQUENCE</scope>
    <source>
        <strain evidence="3">CCMP2877</strain>
    </source>
</reference>
<organism evidence="3">
    <name type="scientific">Phaeomonas parva</name>
    <dbReference type="NCBI Taxonomy" id="124430"/>
    <lineage>
        <taxon>Eukaryota</taxon>
        <taxon>Sar</taxon>
        <taxon>Stramenopiles</taxon>
        <taxon>Ochrophyta</taxon>
        <taxon>Pinguiophyceae</taxon>
        <taxon>Pinguiochrysidales</taxon>
        <taxon>Pinguiochrysidaceae</taxon>
        <taxon>Phaeomonas</taxon>
    </lineage>
</organism>
<evidence type="ECO:0000313" key="3">
    <source>
        <dbReference type="EMBL" id="CAD9241894.1"/>
    </source>
</evidence>
<dbReference type="InterPro" id="IPR011022">
    <property type="entry name" value="Arrestin_C-like"/>
</dbReference>
<evidence type="ECO:0000313" key="2">
    <source>
        <dbReference type="EMBL" id="CAD9241890.1"/>
    </source>
</evidence>
<dbReference type="EMBL" id="HBGJ01000305">
    <property type="protein sequence ID" value="CAD9241890.1"/>
    <property type="molecule type" value="Transcribed_RNA"/>
</dbReference>
<dbReference type="Pfam" id="PF02752">
    <property type="entry name" value="Arrestin_C"/>
    <property type="match status" value="1"/>
</dbReference>
<gene>
    <name evidence="2" type="ORF">PPAR1163_LOCUS232</name>
    <name evidence="3" type="ORF">PPAR1163_LOCUS236</name>
</gene>